<dbReference type="STRING" id="231916.A0A409VJ02"/>
<dbReference type="InterPro" id="IPR021836">
    <property type="entry name" value="DUF3429"/>
</dbReference>
<protein>
    <recommendedName>
        <fullName evidence="4">Transmembrane protein 69</fullName>
    </recommendedName>
</protein>
<name>A0A409VJ02_9AGAR</name>
<dbReference type="Pfam" id="PF11911">
    <property type="entry name" value="DUF3429"/>
    <property type="match status" value="1"/>
</dbReference>
<accession>A0A409VJ02</accession>
<evidence type="ECO:0000313" key="3">
    <source>
        <dbReference type="Proteomes" id="UP000284706"/>
    </source>
</evidence>
<keyword evidence="1" id="KW-1133">Transmembrane helix</keyword>
<dbReference type="InParanoid" id="A0A409VJ02"/>
<proteinExistence type="predicted"/>
<gene>
    <name evidence="2" type="ORF">CVT26_011056</name>
</gene>
<dbReference type="OrthoDB" id="194289at2759"/>
<dbReference type="PANTHER" id="PTHR15887">
    <property type="entry name" value="TRANSMEMBRANE PROTEIN 69"/>
    <property type="match status" value="1"/>
</dbReference>
<feature type="transmembrane region" description="Helical" evidence="1">
    <location>
        <begin position="254"/>
        <end position="274"/>
    </location>
</feature>
<organism evidence="2 3">
    <name type="scientific">Gymnopilus dilepis</name>
    <dbReference type="NCBI Taxonomy" id="231916"/>
    <lineage>
        <taxon>Eukaryota</taxon>
        <taxon>Fungi</taxon>
        <taxon>Dikarya</taxon>
        <taxon>Basidiomycota</taxon>
        <taxon>Agaricomycotina</taxon>
        <taxon>Agaricomycetes</taxon>
        <taxon>Agaricomycetidae</taxon>
        <taxon>Agaricales</taxon>
        <taxon>Agaricineae</taxon>
        <taxon>Hymenogastraceae</taxon>
        <taxon>Gymnopilus</taxon>
    </lineage>
</organism>
<keyword evidence="3" id="KW-1185">Reference proteome</keyword>
<reference evidence="2 3" key="1">
    <citation type="journal article" date="2018" name="Evol. Lett.">
        <title>Horizontal gene cluster transfer increased hallucinogenic mushroom diversity.</title>
        <authorList>
            <person name="Reynolds H.T."/>
            <person name="Vijayakumar V."/>
            <person name="Gluck-Thaler E."/>
            <person name="Korotkin H.B."/>
            <person name="Matheny P.B."/>
            <person name="Slot J.C."/>
        </authorList>
    </citation>
    <scope>NUCLEOTIDE SEQUENCE [LARGE SCALE GENOMIC DNA]</scope>
    <source>
        <strain evidence="2 3">SRW20</strain>
    </source>
</reference>
<evidence type="ECO:0000313" key="2">
    <source>
        <dbReference type="EMBL" id="PPQ66197.1"/>
    </source>
</evidence>
<keyword evidence="1" id="KW-0472">Membrane</keyword>
<dbReference type="AlphaFoldDB" id="A0A409VJ02"/>
<dbReference type="PANTHER" id="PTHR15887:SF1">
    <property type="entry name" value="TRANSMEMBRANE PROTEIN 69"/>
    <property type="match status" value="1"/>
</dbReference>
<dbReference type="Proteomes" id="UP000284706">
    <property type="component" value="Unassembled WGS sequence"/>
</dbReference>
<dbReference type="EMBL" id="NHYE01005636">
    <property type="protein sequence ID" value="PPQ66197.1"/>
    <property type="molecule type" value="Genomic_DNA"/>
</dbReference>
<evidence type="ECO:0008006" key="4">
    <source>
        <dbReference type="Google" id="ProtNLM"/>
    </source>
</evidence>
<keyword evidence="1" id="KW-0812">Transmembrane</keyword>
<comment type="caution">
    <text evidence="2">The sequence shown here is derived from an EMBL/GenBank/DDBJ whole genome shotgun (WGS) entry which is preliminary data.</text>
</comment>
<sequence>MNALYRPILRTAAIRNVPLLYRRPPPITPIARRTTFLGLKPAAVHARFVASSVSNRPASQTLEHAATNVKEELGHSATDLAKVIAGANVTTDAVKDSSDQSFVGITTKIASQVPEPIFALGLVGGVPYILTSATTVYLARQAQQCLAGVVTDIDPGIALTLLDQSLYLQVQYGAVIVGPGAMHWGMEIAGYGGHKGYPRLVLGSAPMVLAWTTLGMDPMTALAAQWAGFSAVWYLDSKVTMAGWTPMWYSQYRFYLSILVGSCIILSLAGINYYGPVAGHGWLSHEIDELREERKKAIHPSYGMIEGPIEAVPAGEASDHFTRIHKREVQKQNAEKEQSQSSNQ</sequence>
<evidence type="ECO:0000256" key="1">
    <source>
        <dbReference type="SAM" id="Phobius"/>
    </source>
</evidence>